<dbReference type="AlphaFoldDB" id="A0A9W7L4A0"/>
<keyword evidence="2" id="KW-0812">Transmembrane</keyword>
<comment type="caution">
    <text evidence="4">The sequence shown here is derived from an EMBL/GenBank/DDBJ whole genome shotgun (WGS) entry which is preliminary data.</text>
</comment>
<reference evidence="4" key="1">
    <citation type="submission" date="2022-07" db="EMBL/GenBank/DDBJ databases">
        <title>Genome analysis of Parmales, a sister group of diatoms, reveals the evolutionary specialization of diatoms from phago-mixotrophs to photoautotrophs.</title>
        <authorList>
            <person name="Ban H."/>
            <person name="Sato S."/>
            <person name="Yoshikawa S."/>
            <person name="Kazumasa Y."/>
            <person name="Nakamura Y."/>
            <person name="Ichinomiya M."/>
            <person name="Saitoh K."/>
            <person name="Sato N."/>
            <person name="Blanc-Mathieu R."/>
            <person name="Endo H."/>
            <person name="Kuwata A."/>
            <person name="Ogata H."/>
        </authorList>
    </citation>
    <scope>NUCLEOTIDE SEQUENCE</scope>
</reference>
<feature type="chain" id="PRO_5040770984" evidence="3">
    <location>
        <begin position="16"/>
        <end position="214"/>
    </location>
</feature>
<dbReference type="OrthoDB" id="1921626at2759"/>
<dbReference type="PANTHER" id="PTHR35550:SF2">
    <property type="entry name" value="OS05G0401200 PROTEIN"/>
    <property type="match status" value="1"/>
</dbReference>
<dbReference type="PANTHER" id="PTHR35550">
    <property type="match status" value="1"/>
</dbReference>
<evidence type="ECO:0000313" key="4">
    <source>
        <dbReference type="EMBL" id="GMI31146.1"/>
    </source>
</evidence>
<evidence type="ECO:0000256" key="2">
    <source>
        <dbReference type="SAM" id="Phobius"/>
    </source>
</evidence>
<proteinExistence type="predicted"/>
<feature type="transmembrane region" description="Helical" evidence="2">
    <location>
        <begin position="77"/>
        <end position="103"/>
    </location>
</feature>
<dbReference type="InterPro" id="IPR021467">
    <property type="entry name" value="DUF3119"/>
</dbReference>
<name>A0A9W7L4A0_9STRA</name>
<keyword evidence="5" id="KW-1185">Reference proteome</keyword>
<dbReference type="EMBL" id="BRXZ01007658">
    <property type="protein sequence ID" value="GMI31146.1"/>
    <property type="molecule type" value="Genomic_DNA"/>
</dbReference>
<dbReference type="Pfam" id="PF11317">
    <property type="entry name" value="DUF3119"/>
    <property type="match status" value="1"/>
</dbReference>
<organism evidence="4 5">
    <name type="scientific">Triparma retinervis</name>
    <dbReference type="NCBI Taxonomy" id="2557542"/>
    <lineage>
        <taxon>Eukaryota</taxon>
        <taxon>Sar</taxon>
        <taxon>Stramenopiles</taxon>
        <taxon>Ochrophyta</taxon>
        <taxon>Bolidophyceae</taxon>
        <taxon>Parmales</taxon>
        <taxon>Triparmaceae</taxon>
        <taxon>Triparma</taxon>
    </lineage>
</organism>
<keyword evidence="2" id="KW-0472">Membrane</keyword>
<evidence type="ECO:0000313" key="5">
    <source>
        <dbReference type="Proteomes" id="UP001165082"/>
    </source>
</evidence>
<evidence type="ECO:0000256" key="3">
    <source>
        <dbReference type="SAM" id="SignalP"/>
    </source>
</evidence>
<accession>A0A9W7L4A0</accession>
<sequence>MRILYLLIPLPLCCAFSGQITRTGSSTHQGSGKRGLGSPISTHTSSSRSILTQLHSAPTSQGDLLIAPPSFKLGLSFLAPSLLLTSVSLFFFPVLLFSVFLLIQTARVRFVFDDTSFSLQNAKPFSSELESSGENFVVGGENRWSYDSFVNYEFFPESFPILVYFKETQTPKDKWSEGPGTLDKVGGGQLHFFPAIVDTDCLKEEFAKRGCAKK</sequence>
<keyword evidence="3" id="KW-0732">Signal</keyword>
<evidence type="ECO:0000256" key="1">
    <source>
        <dbReference type="SAM" id="MobiDB-lite"/>
    </source>
</evidence>
<feature type="region of interest" description="Disordered" evidence="1">
    <location>
        <begin position="23"/>
        <end position="44"/>
    </location>
</feature>
<keyword evidence="2" id="KW-1133">Transmembrane helix</keyword>
<feature type="signal peptide" evidence="3">
    <location>
        <begin position="1"/>
        <end position="15"/>
    </location>
</feature>
<protein>
    <submittedName>
        <fullName evidence="4">Uncharacterized protein</fullName>
    </submittedName>
</protein>
<gene>
    <name evidence="4" type="ORF">TrRE_jg11438</name>
</gene>
<dbReference type="Proteomes" id="UP001165082">
    <property type="component" value="Unassembled WGS sequence"/>
</dbReference>